<evidence type="ECO:0000313" key="2">
    <source>
        <dbReference type="EMBL" id="GAL29685.1"/>
    </source>
</evidence>
<keyword evidence="1" id="KW-1133">Transmembrane helix</keyword>
<evidence type="ECO:0000313" key="3">
    <source>
        <dbReference type="Proteomes" id="UP000029223"/>
    </source>
</evidence>
<organism evidence="2 3">
    <name type="scientific">Vibrio variabilis</name>
    <dbReference type="NCBI Taxonomy" id="990271"/>
    <lineage>
        <taxon>Bacteria</taxon>
        <taxon>Pseudomonadati</taxon>
        <taxon>Pseudomonadota</taxon>
        <taxon>Gammaproteobacteria</taxon>
        <taxon>Vibrionales</taxon>
        <taxon>Vibrionaceae</taxon>
        <taxon>Vibrio</taxon>
    </lineage>
</organism>
<proteinExistence type="predicted"/>
<accession>A0ABQ0JLQ2</accession>
<evidence type="ECO:0000256" key="1">
    <source>
        <dbReference type="SAM" id="Phobius"/>
    </source>
</evidence>
<feature type="transmembrane region" description="Helical" evidence="1">
    <location>
        <begin position="62"/>
        <end position="82"/>
    </location>
</feature>
<keyword evidence="1" id="KW-0472">Membrane</keyword>
<dbReference type="EMBL" id="BBMS01000071">
    <property type="protein sequence ID" value="GAL29685.1"/>
    <property type="molecule type" value="Genomic_DNA"/>
</dbReference>
<name>A0ABQ0JLQ2_9VIBR</name>
<dbReference type="Proteomes" id="UP000029223">
    <property type="component" value="Unassembled WGS sequence"/>
</dbReference>
<protein>
    <submittedName>
        <fullName evidence="2">Uncharacterized protein</fullName>
    </submittedName>
</protein>
<comment type="caution">
    <text evidence="2">The sequence shown here is derived from an EMBL/GenBank/DDBJ whole genome shotgun (WGS) entry which is preliminary data.</text>
</comment>
<gene>
    <name evidence="2" type="ORF">JCM19239_6033</name>
</gene>
<reference evidence="3" key="1">
    <citation type="submission" date="2014-09" db="EMBL/GenBank/DDBJ databases">
        <title>Vibrio variabilis JCM 19239. (C206) whole genome shotgun sequence.</title>
        <authorList>
            <person name="Sawabe T."/>
            <person name="Meirelles P."/>
            <person name="Nakanishi M."/>
            <person name="Sayaka M."/>
            <person name="Hattori M."/>
            <person name="Ohkuma M."/>
        </authorList>
    </citation>
    <scope>NUCLEOTIDE SEQUENCE [LARGE SCALE GENOMIC DNA]</scope>
    <source>
        <strain evidence="3">JCM 19239</strain>
    </source>
</reference>
<dbReference type="Gene3D" id="1.20.5.170">
    <property type="match status" value="1"/>
</dbReference>
<keyword evidence="1" id="KW-0812">Transmembrane</keyword>
<sequence length="85" mass="9585">MIEARVAKLESDVEYIKKDIADIKLGMSEMRVELKSDISELRTELKGDIGEIRTHQRSDFKLLFGTLITITLSLAGIMAKGFGWL</sequence>
<keyword evidence="3" id="KW-1185">Reference proteome</keyword>